<feature type="region of interest" description="Disordered" evidence="1">
    <location>
        <begin position="1"/>
        <end position="34"/>
    </location>
</feature>
<feature type="region of interest" description="Disordered" evidence="1">
    <location>
        <begin position="419"/>
        <end position="473"/>
    </location>
</feature>
<evidence type="ECO:0000256" key="1">
    <source>
        <dbReference type="SAM" id="MobiDB-lite"/>
    </source>
</evidence>
<keyword evidence="2" id="KW-1133">Transmembrane helix</keyword>
<dbReference type="STRING" id="215637.A0A4P9ZMN0"/>
<keyword evidence="2" id="KW-0812">Transmembrane</keyword>
<protein>
    <submittedName>
        <fullName evidence="3">Uncharacterized protein</fullName>
    </submittedName>
</protein>
<feature type="region of interest" description="Disordered" evidence="1">
    <location>
        <begin position="74"/>
        <end position="98"/>
    </location>
</feature>
<evidence type="ECO:0000313" key="3">
    <source>
        <dbReference type="EMBL" id="RKP34644.1"/>
    </source>
</evidence>
<keyword evidence="2" id="KW-0472">Membrane</keyword>
<feature type="transmembrane region" description="Helical" evidence="2">
    <location>
        <begin position="502"/>
        <end position="519"/>
    </location>
</feature>
<proteinExistence type="predicted"/>
<dbReference type="Proteomes" id="UP000268162">
    <property type="component" value="Unassembled WGS sequence"/>
</dbReference>
<sequence>MTQTTYFPPTRYHDATPSQQSYGSPRPESSHGGPVDVTAIAASYRVASQAFLLKHYAQAWSLCVEGLHRGRLATNPNNNNNQNSNYSSHTPLLSGAAGPRAQRAYSNLPVETSSQQWWVLYLTLIGTLMDGTAEGVLARAPGDILLGPRCEDTTLSIGEEVTRGPHNGTKEAPLPVSAPISNPNPHHLLSKQLYSRKMDEEFEATAPFSANPNSKSTRPRVLSYVPHHLDDIWDLLLASYGSCVHLIPGEVVVAAVLLALQYHALTTASGWIEAWYSGLPDPVLDLLESDLPLSPPHSSSSSSLGSQSPVVMTRTRREWYCTYEQISELYLLHVLPRMNQWSSAQVFVDYNQVLSSSTKEYFIGSLKRLERSHKAAAQRAKKRQLRKRAASQATVNTTTTSISTDTSARVRVVPNPITAGNGLADLPNEPVVLSKPTLSSDSPTLATTTSSPRGSALDSPPEGSRSTAVVRSSSSSSSSYIGRRMQAVQLFLETHVLRHGHFLVPVLMAVVCALALHALRRRVPPFLRTFLAKIWQTLVMGASTSYM</sequence>
<reference evidence="4" key="1">
    <citation type="journal article" date="2018" name="Nat. Microbiol.">
        <title>Leveraging single-cell genomics to expand the fungal tree of life.</title>
        <authorList>
            <person name="Ahrendt S.R."/>
            <person name="Quandt C.A."/>
            <person name="Ciobanu D."/>
            <person name="Clum A."/>
            <person name="Salamov A."/>
            <person name="Andreopoulos B."/>
            <person name="Cheng J.F."/>
            <person name="Woyke T."/>
            <person name="Pelin A."/>
            <person name="Henrissat B."/>
            <person name="Reynolds N.K."/>
            <person name="Benny G.L."/>
            <person name="Smith M.E."/>
            <person name="James T.Y."/>
            <person name="Grigoriev I.V."/>
        </authorList>
    </citation>
    <scope>NUCLEOTIDE SEQUENCE [LARGE SCALE GENOMIC DNA]</scope>
    <source>
        <strain evidence="4">RSA 468</strain>
    </source>
</reference>
<dbReference type="AlphaFoldDB" id="A0A4P9ZMN0"/>
<feature type="compositionally biased region" description="Basic residues" evidence="1">
    <location>
        <begin position="375"/>
        <end position="389"/>
    </location>
</feature>
<feature type="compositionally biased region" description="Low complexity" evidence="1">
    <location>
        <begin position="390"/>
        <end position="407"/>
    </location>
</feature>
<dbReference type="EMBL" id="ML003123">
    <property type="protein sequence ID" value="RKP34644.1"/>
    <property type="molecule type" value="Genomic_DNA"/>
</dbReference>
<evidence type="ECO:0000313" key="4">
    <source>
        <dbReference type="Proteomes" id="UP000268162"/>
    </source>
</evidence>
<accession>A0A4P9ZMN0</accession>
<feature type="region of interest" description="Disordered" evidence="1">
    <location>
        <begin position="375"/>
        <end position="407"/>
    </location>
</feature>
<organism evidence="3 4">
    <name type="scientific">Dimargaris cristalligena</name>
    <dbReference type="NCBI Taxonomy" id="215637"/>
    <lineage>
        <taxon>Eukaryota</taxon>
        <taxon>Fungi</taxon>
        <taxon>Fungi incertae sedis</taxon>
        <taxon>Zoopagomycota</taxon>
        <taxon>Kickxellomycotina</taxon>
        <taxon>Dimargaritomycetes</taxon>
        <taxon>Dimargaritales</taxon>
        <taxon>Dimargaritaceae</taxon>
        <taxon>Dimargaris</taxon>
    </lineage>
</organism>
<keyword evidence="4" id="KW-1185">Reference proteome</keyword>
<gene>
    <name evidence="3" type="ORF">BJ085DRAFT_38687</name>
</gene>
<feature type="compositionally biased region" description="Low complexity" evidence="1">
    <location>
        <begin position="75"/>
        <end position="88"/>
    </location>
</feature>
<name>A0A4P9ZMN0_9FUNG</name>
<feature type="compositionally biased region" description="Polar residues" evidence="1">
    <location>
        <begin position="436"/>
        <end position="453"/>
    </location>
</feature>
<evidence type="ECO:0000256" key="2">
    <source>
        <dbReference type="SAM" id="Phobius"/>
    </source>
</evidence>